<feature type="domain" description="DNA methylase N-4/N-6" evidence="5">
    <location>
        <begin position="28"/>
        <end position="153"/>
    </location>
</feature>
<evidence type="ECO:0000259" key="5">
    <source>
        <dbReference type="Pfam" id="PF01555"/>
    </source>
</evidence>
<dbReference type="Proteomes" id="UP000198366">
    <property type="component" value="Chromosome I"/>
</dbReference>
<keyword evidence="2 6" id="KW-0489">Methyltransferase</keyword>
<dbReference type="InterPro" id="IPR029063">
    <property type="entry name" value="SAM-dependent_MTases_sf"/>
</dbReference>
<evidence type="ECO:0000256" key="2">
    <source>
        <dbReference type="ARBA" id="ARBA00022603"/>
    </source>
</evidence>
<gene>
    <name evidence="6" type="ORF">BCM300_01296</name>
</gene>
<accession>A0A238GWW1</accession>
<evidence type="ECO:0000256" key="4">
    <source>
        <dbReference type="RuleBase" id="RU362026"/>
    </source>
</evidence>
<dbReference type="REBASE" id="211703">
    <property type="entry name" value="M.Hpy300ORF1296P"/>
</dbReference>
<name>A0A238GWW1_HELPX</name>
<dbReference type="InterPro" id="IPR002941">
    <property type="entry name" value="DNA_methylase_N4/N6"/>
</dbReference>
<dbReference type="GO" id="GO:0003677">
    <property type="term" value="F:DNA binding"/>
    <property type="evidence" value="ECO:0007669"/>
    <property type="project" value="InterPro"/>
</dbReference>
<dbReference type="PRINTS" id="PR00508">
    <property type="entry name" value="S21N4MTFRASE"/>
</dbReference>
<proteinExistence type="inferred from homology"/>
<evidence type="ECO:0000256" key="1">
    <source>
        <dbReference type="ARBA" id="ARBA00006594"/>
    </source>
</evidence>
<dbReference type="PROSITE" id="PS00092">
    <property type="entry name" value="N6_MTASE"/>
    <property type="match status" value="1"/>
</dbReference>
<keyword evidence="3 6" id="KW-0808">Transferase</keyword>
<evidence type="ECO:0000256" key="3">
    <source>
        <dbReference type="ARBA" id="ARBA00022679"/>
    </source>
</evidence>
<dbReference type="GO" id="GO:0008170">
    <property type="term" value="F:N-methyltransferase activity"/>
    <property type="evidence" value="ECO:0007669"/>
    <property type="project" value="InterPro"/>
</dbReference>
<evidence type="ECO:0000313" key="6">
    <source>
        <dbReference type="EMBL" id="SMA53264.1"/>
    </source>
</evidence>
<dbReference type="InterPro" id="IPR002052">
    <property type="entry name" value="DNA_methylase_N6_adenine_CS"/>
</dbReference>
<dbReference type="GO" id="GO:0032259">
    <property type="term" value="P:methylation"/>
    <property type="evidence" value="ECO:0007669"/>
    <property type="project" value="UniProtKB-KW"/>
</dbReference>
<dbReference type="SUPFAM" id="SSF53335">
    <property type="entry name" value="S-adenosyl-L-methionine-dependent methyltransferases"/>
    <property type="match status" value="1"/>
</dbReference>
<comment type="similarity">
    <text evidence="1 4">Belongs to the N(4)/N(6)-methyltransferase family.</text>
</comment>
<dbReference type="Gene3D" id="3.40.50.150">
    <property type="entry name" value="Vaccinia Virus protein VP39"/>
    <property type="match status" value="1"/>
</dbReference>
<organism evidence="6 7">
    <name type="scientific">Helicobacter pylori</name>
    <name type="common">Campylobacter pylori</name>
    <dbReference type="NCBI Taxonomy" id="210"/>
    <lineage>
        <taxon>Bacteria</taxon>
        <taxon>Pseudomonadati</taxon>
        <taxon>Campylobacterota</taxon>
        <taxon>Epsilonproteobacteria</taxon>
        <taxon>Campylobacterales</taxon>
        <taxon>Helicobacteraceae</taxon>
        <taxon>Helicobacter</taxon>
    </lineage>
</organism>
<sequence length="159" mass="18761">MDFLKENLNTIIEGDCLEKLKDFPNKSVDFIFADPPYFMQTEGELKRFEGTKFQGVEDHWDKFGSFEEYDTFCLGWLRECQRILKDNGSICVIGSFQNIFRIGFHLQNLGFWILNDIIWYKSNPVPNFAGKRLCNAHETLIWCAKKIKEKINGYHIFKN</sequence>
<dbReference type="EC" id="2.1.1.-" evidence="4"/>
<dbReference type="Pfam" id="PF01555">
    <property type="entry name" value="N6_N4_Mtase"/>
    <property type="match status" value="1"/>
</dbReference>
<protein>
    <recommendedName>
        <fullName evidence="4">Methyltransferase</fullName>
        <ecNumber evidence="4">2.1.1.-</ecNumber>
    </recommendedName>
</protein>
<dbReference type="AlphaFoldDB" id="A0A238GWW1"/>
<dbReference type="InterPro" id="IPR001091">
    <property type="entry name" value="RM_Methyltransferase"/>
</dbReference>
<reference evidence="6 7" key="1">
    <citation type="submission" date="2016-12" db="EMBL/GenBank/DDBJ databases">
        <authorList>
            <person name="Song W.-J."/>
            <person name="Kurnit D.M."/>
        </authorList>
    </citation>
    <scope>NUCLEOTIDE SEQUENCE [LARGE SCALE GENOMIC DNA]</scope>
    <source>
        <strain evidence="6">BCM-300</strain>
    </source>
</reference>
<evidence type="ECO:0000313" key="7">
    <source>
        <dbReference type="Proteomes" id="UP000198366"/>
    </source>
</evidence>
<dbReference type="EMBL" id="LT837687">
    <property type="protein sequence ID" value="SMA53264.1"/>
    <property type="molecule type" value="Genomic_DNA"/>
</dbReference>